<dbReference type="PANTHER" id="PTHR11875">
    <property type="entry name" value="TESTIS-SPECIFIC Y-ENCODED PROTEIN"/>
    <property type="match status" value="1"/>
</dbReference>
<proteinExistence type="inferred from homology"/>
<evidence type="ECO:0000256" key="1">
    <source>
        <dbReference type="ARBA" id="ARBA00009947"/>
    </source>
</evidence>
<dbReference type="InterPro" id="IPR002164">
    <property type="entry name" value="NAP_family"/>
</dbReference>
<feature type="compositionally biased region" description="Acidic residues" evidence="3">
    <location>
        <begin position="305"/>
        <end position="315"/>
    </location>
</feature>
<dbReference type="SUPFAM" id="SSF143113">
    <property type="entry name" value="NAP-like"/>
    <property type="match status" value="1"/>
</dbReference>
<name>A0A5S6QTX1_TRIMR</name>
<accession>A0A5S6QTX1</accession>
<dbReference type="STRING" id="70415.A0A5S6QTX1"/>
<comment type="similarity">
    <text evidence="1 2">Belongs to the nucleosome assembly protein (NAP) family.</text>
</comment>
<feature type="region of interest" description="Disordered" evidence="3">
    <location>
        <begin position="305"/>
        <end position="329"/>
    </location>
</feature>
<evidence type="ECO:0000313" key="5">
    <source>
        <dbReference type="WBParaSite" id="TMUE_2000010583.1"/>
    </source>
</evidence>
<dbReference type="WBParaSite" id="TMUE_2000010583.1">
    <property type="protein sequence ID" value="TMUE_2000010583.1"/>
    <property type="gene ID" value="WBGene00289056"/>
</dbReference>
<dbReference type="AlphaFoldDB" id="A0A5S6QTX1"/>
<keyword evidence="4" id="KW-1185">Reference proteome</keyword>
<evidence type="ECO:0000256" key="2">
    <source>
        <dbReference type="RuleBase" id="RU003876"/>
    </source>
</evidence>
<dbReference type="Gene3D" id="3.30.1120.90">
    <property type="entry name" value="Nucleosome assembly protein"/>
    <property type="match status" value="1"/>
</dbReference>
<sequence length="329" mass="37425">MSSDSDPVPLDSSRCINSVLKNAEDLKLFSYLVDHPPSVYKRLNALKRIQLEQLQYEAEFWRVLQSLEKENNEKQAKLLEKRRALIEGTLEPTEEEGTPCPGDSVAAAIDDDILHFKRALRLDQEEVVHGVPNFWLTVLLNCNIIRKTISKADEQALASLIDIHCNYTTEPRGFILSFHFANNDYFSNSVLTKEYQVSCDLDMENPFTYDGPEVVSRKGCVIQWKPGKNLTVMVKRKAGKGKREPKIKEVRVSSFFDFFDPDFDVLAGDEIASTVRDFLYEDFDIALTLRDRVLRRAVLYFTGEEVEDDDSDASDADTNGENSSDSETS</sequence>
<reference evidence="5" key="1">
    <citation type="submission" date="2019-12" db="UniProtKB">
        <authorList>
            <consortium name="WormBaseParasite"/>
        </authorList>
    </citation>
    <scope>IDENTIFICATION</scope>
</reference>
<evidence type="ECO:0000313" key="4">
    <source>
        <dbReference type="Proteomes" id="UP000046395"/>
    </source>
</evidence>
<dbReference type="GO" id="GO:0006334">
    <property type="term" value="P:nucleosome assembly"/>
    <property type="evidence" value="ECO:0007669"/>
    <property type="project" value="InterPro"/>
</dbReference>
<dbReference type="Pfam" id="PF00956">
    <property type="entry name" value="NAP"/>
    <property type="match status" value="1"/>
</dbReference>
<feature type="compositionally biased region" description="Polar residues" evidence="3">
    <location>
        <begin position="319"/>
        <end position="329"/>
    </location>
</feature>
<organism evidence="4 5">
    <name type="scientific">Trichuris muris</name>
    <name type="common">Mouse whipworm</name>
    <dbReference type="NCBI Taxonomy" id="70415"/>
    <lineage>
        <taxon>Eukaryota</taxon>
        <taxon>Metazoa</taxon>
        <taxon>Ecdysozoa</taxon>
        <taxon>Nematoda</taxon>
        <taxon>Enoplea</taxon>
        <taxon>Dorylaimia</taxon>
        <taxon>Trichinellida</taxon>
        <taxon>Trichuridae</taxon>
        <taxon>Trichuris</taxon>
    </lineage>
</organism>
<dbReference type="Gene3D" id="1.20.5.1500">
    <property type="match status" value="1"/>
</dbReference>
<evidence type="ECO:0000256" key="3">
    <source>
        <dbReference type="SAM" id="MobiDB-lite"/>
    </source>
</evidence>
<dbReference type="GO" id="GO:0005634">
    <property type="term" value="C:nucleus"/>
    <property type="evidence" value="ECO:0007669"/>
    <property type="project" value="InterPro"/>
</dbReference>
<dbReference type="Proteomes" id="UP000046395">
    <property type="component" value="Unassembled WGS sequence"/>
</dbReference>
<dbReference type="InterPro" id="IPR037231">
    <property type="entry name" value="NAP-like_sf"/>
</dbReference>
<protein>
    <submittedName>
        <fullName evidence="5">Nucleosome assembly protein</fullName>
    </submittedName>
</protein>